<keyword evidence="2" id="KW-1185">Reference proteome</keyword>
<dbReference type="PATRIC" id="fig|502682.8.peg.1933"/>
<dbReference type="AlphaFoldDB" id="A0A0G9MM94"/>
<dbReference type="PROSITE" id="PS51257">
    <property type="entry name" value="PROKAR_LIPOPROTEIN"/>
    <property type="match status" value="1"/>
</dbReference>
<evidence type="ECO:0000313" key="1">
    <source>
        <dbReference type="EMBL" id="KLE31729.1"/>
    </source>
</evidence>
<evidence type="ECO:0000313" key="2">
    <source>
        <dbReference type="Proteomes" id="UP000053070"/>
    </source>
</evidence>
<dbReference type="STRING" id="502682.BMF35_a0897"/>
<reference evidence="1 2" key="1">
    <citation type="submission" date="2015-04" db="EMBL/GenBank/DDBJ databases">
        <title>The draft genome sequence of Erythrobacr gangjinensis K7-2.</title>
        <authorList>
            <person name="Zhuang L."/>
            <person name="Liu Y."/>
            <person name="Shao Z."/>
        </authorList>
    </citation>
    <scope>NUCLEOTIDE SEQUENCE [LARGE SCALE GENOMIC DNA]</scope>
    <source>
        <strain evidence="1 2">K7-2</strain>
    </source>
</reference>
<dbReference type="KEGG" id="egn:BMF35_a0897"/>
<accession>A0A0G9MM94</accession>
<gene>
    <name evidence="1" type="ORF">AAW01_09475</name>
</gene>
<dbReference type="Proteomes" id="UP000053070">
    <property type="component" value="Unassembled WGS sequence"/>
</dbReference>
<name>A0A0G9MM94_9SPHN</name>
<comment type="caution">
    <text evidence="1">The sequence shown here is derived from an EMBL/GenBank/DDBJ whole genome shotgun (WGS) entry which is preliminary data.</text>
</comment>
<sequence length="207" mass="22836">MGFTQFRSLMACMTVLLASACASVPPPQPRVQHTPWLALTVEQGGQRVPLTNPALRETHAGLARAPFTLVLPNRGEDDTYRLAGWQTRDIIDLAENAPRAQLNGIQPPPYFDYATGMADTAAGSGTLMLNLEGHHHLAGLRLGPDPDRHTVFFGDVLVIHDNGARVEMPIEDVRGPINLVVWFDENDDAIMQHGEYEYLVLQFDRAS</sequence>
<organism evidence="1 2">
    <name type="scientific">Aurantiacibacter gangjinensis</name>
    <dbReference type="NCBI Taxonomy" id="502682"/>
    <lineage>
        <taxon>Bacteria</taxon>
        <taxon>Pseudomonadati</taxon>
        <taxon>Pseudomonadota</taxon>
        <taxon>Alphaproteobacteria</taxon>
        <taxon>Sphingomonadales</taxon>
        <taxon>Erythrobacteraceae</taxon>
        <taxon>Aurantiacibacter</taxon>
    </lineage>
</organism>
<dbReference type="EMBL" id="LBHC01000002">
    <property type="protein sequence ID" value="KLE31729.1"/>
    <property type="molecule type" value="Genomic_DNA"/>
</dbReference>
<proteinExistence type="predicted"/>
<protein>
    <submittedName>
        <fullName evidence="1">Uncharacterized protein</fullName>
    </submittedName>
</protein>